<dbReference type="Pfam" id="PF02023">
    <property type="entry name" value="SCAN"/>
    <property type="match status" value="1"/>
</dbReference>
<evidence type="ECO:0000313" key="11">
    <source>
        <dbReference type="Proteomes" id="UP001652642"/>
    </source>
</evidence>
<evidence type="ECO:0000256" key="2">
    <source>
        <dbReference type="ARBA" id="ARBA00022723"/>
    </source>
</evidence>
<feature type="region of interest" description="Disordered" evidence="8">
    <location>
        <begin position="462"/>
        <end position="582"/>
    </location>
</feature>
<dbReference type="PROSITE" id="PS50157">
    <property type="entry name" value="ZINC_FINGER_C2H2_2"/>
    <property type="match status" value="2"/>
</dbReference>
<dbReference type="PANTHER" id="PTHR24376">
    <property type="entry name" value="ZINC FINGER PROTEIN"/>
    <property type="match status" value="1"/>
</dbReference>
<evidence type="ECO:0000256" key="3">
    <source>
        <dbReference type="ARBA" id="ARBA00022737"/>
    </source>
</evidence>
<feature type="region of interest" description="Disordered" evidence="8">
    <location>
        <begin position="699"/>
        <end position="730"/>
    </location>
</feature>
<feature type="domain" description="SCAN box" evidence="10">
    <location>
        <begin position="165"/>
        <end position="243"/>
    </location>
</feature>
<feature type="compositionally biased region" description="Acidic residues" evidence="8">
    <location>
        <begin position="381"/>
        <end position="390"/>
    </location>
</feature>
<feature type="compositionally biased region" description="Basic and acidic residues" evidence="8">
    <location>
        <begin position="93"/>
        <end position="103"/>
    </location>
</feature>
<feature type="domain" description="C2H2-type" evidence="9">
    <location>
        <begin position="477"/>
        <end position="504"/>
    </location>
</feature>
<feature type="compositionally biased region" description="Basic and acidic residues" evidence="8">
    <location>
        <begin position="255"/>
        <end position="274"/>
    </location>
</feature>
<dbReference type="SMART" id="SM00355">
    <property type="entry name" value="ZnF_C2H2"/>
    <property type="match status" value="2"/>
</dbReference>
<dbReference type="InterPro" id="IPR038269">
    <property type="entry name" value="SCAN_sf"/>
</dbReference>
<dbReference type="InterPro" id="IPR036236">
    <property type="entry name" value="Znf_C2H2_sf"/>
</dbReference>
<evidence type="ECO:0000256" key="7">
    <source>
        <dbReference type="PROSITE-ProRule" id="PRU00042"/>
    </source>
</evidence>
<sequence>MDVRQEAGAAGFLEPEIKMEEEEEEEDSEGPEEGEVKKGAALLKTAGQSWADAGHKVKQEPEEETSGNWDARLQEFLQRLQTPPSVGATPQQPEEKKPRHDPQRSPGPSQGGSDANKGPKGLWGSPERLLGEIGLDPSTPLAPPPVGKEEERAPAGSPAKAERQRQRFRRLRYEEASGPREVCRQLQECCREWLEPEKHTKEQILERVTLEQFLAILPREMQSWVKERGAETCARAVSLAEDFLLRQRPEAEIRERQLTGSSEEHLASSPEAREAVPGQGKLRLPTENEHGCKGNGALLARDGWLSESKETQPLVCSPEQRDRLTTSMKTGQESGSMCQGGAEDNQHSAERPNGATRVDPLLQPQGACEGITRLATQEQENEVGYDDCGEEPPLSVPEDPETEEKPFRCWHCDQSFSSSIKLVTHERSHVGEKLYTCSCCGESERTHTGQKPHKCSHCGSTFGWNPQERIQGGEKPYTCSERGKSSSQRSDLLKHQRTHTGEHKREQQDPEESAERPKEIKREPEDDASQAEEPRKRQKFMMETRRVRSESPDPEHGPQEPDRTPSLSPPSSAGPNPPMTSKEQEEYAAALIYVMGTDFINRHGEAGRFIYSLRKKRVGGSQTWIPGWIHYKCKKLILFHCAESPKKPKSKLKCFHLGNITRRLAIHQRECAPMELCPCLTNFQQIHVRRIVHDWAHQYEHESQSESPGSPPGTSQQPEEQQPRGQDEEE</sequence>
<feature type="domain" description="C2H2-type" evidence="9">
    <location>
        <begin position="407"/>
        <end position="434"/>
    </location>
</feature>
<dbReference type="PROSITE" id="PS50804">
    <property type="entry name" value="SCAN_BOX"/>
    <property type="match status" value="1"/>
</dbReference>
<keyword evidence="2" id="KW-0479">Metal-binding</keyword>
<dbReference type="PANTHER" id="PTHR24376:SF226">
    <property type="entry name" value="ZINC FINGER PROTEIN 60-RELATED"/>
    <property type="match status" value="1"/>
</dbReference>
<proteinExistence type="predicted"/>
<dbReference type="SUPFAM" id="SSF57667">
    <property type="entry name" value="beta-beta-alpha zinc fingers"/>
    <property type="match status" value="2"/>
</dbReference>
<keyword evidence="3" id="KW-0677">Repeat</keyword>
<evidence type="ECO:0000256" key="6">
    <source>
        <dbReference type="ARBA" id="ARBA00023242"/>
    </source>
</evidence>
<feature type="compositionally biased region" description="Basic and acidic residues" evidence="8">
    <location>
        <begin position="532"/>
        <end position="563"/>
    </location>
</feature>
<dbReference type="InterPro" id="IPR013087">
    <property type="entry name" value="Znf_C2H2_type"/>
</dbReference>
<name>A0ABM5FGS0_9SAUR</name>
<keyword evidence="5" id="KW-0862">Zinc</keyword>
<feature type="region of interest" description="Disordered" evidence="8">
    <location>
        <begin position="255"/>
        <end position="295"/>
    </location>
</feature>
<feature type="compositionally biased region" description="Low complexity" evidence="8">
    <location>
        <begin position="705"/>
        <end position="719"/>
    </location>
</feature>
<feature type="compositionally biased region" description="Polar residues" evidence="8">
    <location>
        <begin position="325"/>
        <end position="337"/>
    </location>
</feature>
<feature type="compositionally biased region" description="Polar residues" evidence="8">
    <location>
        <begin position="565"/>
        <end position="574"/>
    </location>
</feature>
<evidence type="ECO:0000313" key="12">
    <source>
        <dbReference type="RefSeq" id="XP_072844606.1"/>
    </source>
</evidence>
<keyword evidence="6" id="KW-0539">Nucleus</keyword>
<evidence type="ECO:0000259" key="9">
    <source>
        <dbReference type="PROSITE" id="PS50157"/>
    </source>
</evidence>
<dbReference type="GeneID" id="110090641"/>
<keyword evidence="11" id="KW-1185">Reference proteome</keyword>
<dbReference type="InterPro" id="IPR003309">
    <property type="entry name" value="SCAN_dom"/>
</dbReference>
<evidence type="ECO:0000256" key="4">
    <source>
        <dbReference type="ARBA" id="ARBA00022771"/>
    </source>
</evidence>
<dbReference type="CDD" id="cd07936">
    <property type="entry name" value="SCAN"/>
    <property type="match status" value="1"/>
</dbReference>
<dbReference type="Proteomes" id="UP001652642">
    <property type="component" value="Chromosome 2"/>
</dbReference>
<dbReference type="PROSITE" id="PS00028">
    <property type="entry name" value="ZINC_FINGER_C2H2_1"/>
    <property type="match status" value="1"/>
</dbReference>
<feature type="region of interest" description="Disordered" evidence="8">
    <location>
        <begin position="381"/>
        <end position="402"/>
    </location>
</feature>
<feature type="compositionally biased region" description="Basic and acidic residues" evidence="8">
    <location>
        <begin position="491"/>
        <end position="524"/>
    </location>
</feature>
<dbReference type="RefSeq" id="XP_072844606.1">
    <property type="nucleotide sequence ID" value="XM_072988505.1"/>
</dbReference>
<feature type="compositionally biased region" description="Basic and acidic residues" evidence="8">
    <location>
        <begin position="721"/>
        <end position="730"/>
    </location>
</feature>
<accession>A0ABM5FGS0</accession>
<evidence type="ECO:0000256" key="5">
    <source>
        <dbReference type="ARBA" id="ARBA00022833"/>
    </source>
</evidence>
<feature type="compositionally biased region" description="Acidic residues" evidence="8">
    <location>
        <begin position="19"/>
        <end position="33"/>
    </location>
</feature>
<reference evidence="11 12" key="1">
    <citation type="submission" date="2025-05" db="UniProtKB">
        <authorList>
            <consortium name="RefSeq"/>
        </authorList>
    </citation>
    <scope>NUCLEOTIDE SEQUENCE [LARGE SCALE GENOMIC DNA]</scope>
</reference>
<evidence type="ECO:0000256" key="8">
    <source>
        <dbReference type="SAM" id="MobiDB-lite"/>
    </source>
</evidence>
<feature type="region of interest" description="Disordered" evidence="8">
    <location>
        <begin position="1"/>
        <end position="167"/>
    </location>
</feature>
<organism evidence="11 13">
    <name type="scientific">Pogona vitticeps</name>
    <name type="common">central bearded dragon</name>
    <dbReference type="NCBI Taxonomy" id="103695"/>
    <lineage>
        <taxon>Eukaryota</taxon>
        <taxon>Metazoa</taxon>
        <taxon>Chordata</taxon>
        <taxon>Craniata</taxon>
        <taxon>Vertebrata</taxon>
        <taxon>Euteleostomi</taxon>
        <taxon>Lepidosauria</taxon>
        <taxon>Squamata</taxon>
        <taxon>Bifurcata</taxon>
        <taxon>Unidentata</taxon>
        <taxon>Episquamata</taxon>
        <taxon>Toxicofera</taxon>
        <taxon>Iguania</taxon>
        <taxon>Acrodonta</taxon>
        <taxon>Agamidae</taxon>
        <taxon>Amphibolurinae</taxon>
        <taxon>Pogona</taxon>
    </lineage>
</organism>
<evidence type="ECO:0000256" key="1">
    <source>
        <dbReference type="ARBA" id="ARBA00004123"/>
    </source>
</evidence>
<dbReference type="Gene3D" id="3.30.160.60">
    <property type="entry name" value="Classic Zinc Finger"/>
    <property type="match status" value="3"/>
</dbReference>
<protein>
    <submittedName>
        <fullName evidence="12 13">Uncharacterized protein</fullName>
    </submittedName>
</protein>
<dbReference type="Gene3D" id="1.10.4020.10">
    <property type="entry name" value="DNA breaking-rejoining enzymes"/>
    <property type="match status" value="1"/>
</dbReference>
<dbReference type="RefSeq" id="XP_072844607.1">
    <property type="nucleotide sequence ID" value="XM_072988506.1"/>
</dbReference>
<feature type="region of interest" description="Disordered" evidence="8">
    <location>
        <begin position="309"/>
        <end position="361"/>
    </location>
</feature>
<dbReference type="SUPFAM" id="SSF47353">
    <property type="entry name" value="Retrovirus capsid dimerization domain-like"/>
    <property type="match status" value="1"/>
</dbReference>
<feature type="compositionally biased region" description="Polar residues" evidence="8">
    <location>
        <begin position="79"/>
        <end position="92"/>
    </location>
</feature>
<keyword evidence="4 7" id="KW-0863">Zinc-finger</keyword>
<dbReference type="SMART" id="SM00431">
    <property type="entry name" value="SCAN"/>
    <property type="match status" value="1"/>
</dbReference>
<evidence type="ECO:0000313" key="13">
    <source>
        <dbReference type="RefSeq" id="XP_072844607.1"/>
    </source>
</evidence>
<evidence type="ECO:0000259" key="10">
    <source>
        <dbReference type="PROSITE" id="PS50804"/>
    </source>
</evidence>
<comment type="subcellular location">
    <subcellularLocation>
        <location evidence="1">Nucleus</location>
    </subcellularLocation>
</comment>
<gene>
    <name evidence="12 13" type="primary">LOC110090641</name>
</gene>